<evidence type="ECO:0000256" key="9">
    <source>
        <dbReference type="ARBA" id="ARBA00022728"/>
    </source>
</evidence>
<evidence type="ECO:0000256" key="11">
    <source>
        <dbReference type="ARBA" id="ARBA00023242"/>
    </source>
</evidence>
<reference evidence="20 21" key="1">
    <citation type="submission" date="2021-04" db="EMBL/GenBank/DDBJ databases">
        <authorList>
            <person name="Bliznina A."/>
        </authorList>
    </citation>
    <scope>NUCLEOTIDE SEQUENCE [LARGE SCALE GENOMIC DNA]</scope>
</reference>
<dbReference type="InterPro" id="IPR001163">
    <property type="entry name" value="Sm_dom_euk/arc"/>
</dbReference>
<evidence type="ECO:0000256" key="17">
    <source>
        <dbReference type="ARBA" id="ARBA00048647"/>
    </source>
</evidence>
<evidence type="ECO:0000256" key="14">
    <source>
        <dbReference type="ARBA" id="ARBA00023277"/>
    </source>
</evidence>
<keyword evidence="21" id="KW-1185">Reference proteome</keyword>
<evidence type="ECO:0000256" key="13">
    <source>
        <dbReference type="ARBA" id="ARBA00023274"/>
    </source>
</evidence>
<keyword evidence="14" id="KW-0119">Carbohydrate metabolism</keyword>
<dbReference type="PROSITE" id="PS52002">
    <property type="entry name" value="SM"/>
    <property type="match status" value="1"/>
</dbReference>
<keyword evidence="10" id="KW-0508">mRNA splicing</keyword>
<feature type="region of interest" description="Disordered" evidence="18">
    <location>
        <begin position="1"/>
        <end position="23"/>
    </location>
</feature>
<dbReference type="Pfam" id="PF01423">
    <property type="entry name" value="LSM"/>
    <property type="match status" value="1"/>
</dbReference>
<comment type="catalytic activity">
    <reaction evidence="17">
        <text>L-seryl-[protein] + GDP-beta-L-fucose = 3-O-(alpha-L-fucosyl)-L-seryl-[protein] + GDP + H(+)</text>
        <dbReference type="Rhea" id="RHEA:63644"/>
        <dbReference type="Rhea" id="RHEA-COMP:9863"/>
        <dbReference type="Rhea" id="RHEA-COMP:17914"/>
        <dbReference type="ChEBI" id="CHEBI:15378"/>
        <dbReference type="ChEBI" id="CHEBI:29999"/>
        <dbReference type="ChEBI" id="CHEBI:57273"/>
        <dbReference type="ChEBI" id="CHEBI:58189"/>
        <dbReference type="ChEBI" id="CHEBI:189632"/>
        <dbReference type="EC" id="2.4.1.221"/>
    </reaction>
    <physiologicalReaction direction="left-to-right" evidence="17">
        <dbReference type="Rhea" id="RHEA:63645"/>
    </physiologicalReaction>
</comment>
<gene>
    <name evidence="20" type="ORF">OKIOD_LOCUS16263</name>
</gene>
<keyword evidence="9" id="KW-0747">Spliceosome</keyword>
<evidence type="ECO:0000313" key="21">
    <source>
        <dbReference type="Proteomes" id="UP001158576"/>
    </source>
</evidence>
<dbReference type="Gene3D" id="2.30.30.100">
    <property type="match status" value="1"/>
</dbReference>
<feature type="compositionally biased region" description="Polar residues" evidence="18">
    <location>
        <begin position="1"/>
        <end position="12"/>
    </location>
</feature>
<dbReference type="InterPro" id="IPR047575">
    <property type="entry name" value="Sm"/>
</dbReference>
<dbReference type="EMBL" id="OU015567">
    <property type="protein sequence ID" value="CAG5113387.1"/>
    <property type="molecule type" value="Genomic_DNA"/>
</dbReference>
<dbReference type="EC" id="2.4.1.221" evidence="4"/>
<evidence type="ECO:0000256" key="1">
    <source>
        <dbReference type="ARBA" id="ARBA00004123"/>
    </source>
</evidence>
<dbReference type="InterPro" id="IPR027141">
    <property type="entry name" value="LSm4/Sm_D1/D3"/>
</dbReference>
<accession>A0ABN7T9W8</accession>
<comment type="catalytic activity">
    <reaction evidence="16">
        <text>L-threonyl-[protein] + GDP-beta-L-fucose = 3-O-(alpha-L-fucosyl)-L-threonyl-[protein] + GDP + H(+)</text>
        <dbReference type="Rhea" id="RHEA:70491"/>
        <dbReference type="Rhea" id="RHEA-COMP:11060"/>
        <dbReference type="Rhea" id="RHEA-COMP:17915"/>
        <dbReference type="ChEBI" id="CHEBI:15378"/>
        <dbReference type="ChEBI" id="CHEBI:30013"/>
        <dbReference type="ChEBI" id="CHEBI:57273"/>
        <dbReference type="ChEBI" id="CHEBI:58189"/>
        <dbReference type="ChEBI" id="CHEBI:189631"/>
        <dbReference type="EC" id="2.4.1.221"/>
    </reaction>
    <physiologicalReaction direction="left-to-right" evidence="16">
        <dbReference type="Rhea" id="RHEA:70492"/>
    </physiologicalReaction>
</comment>
<keyword evidence="6" id="KW-0963">Cytoplasm</keyword>
<evidence type="ECO:0000313" key="20">
    <source>
        <dbReference type="EMBL" id="CAG5113387.1"/>
    </source>
</evidence>
<keyword evidence="13" id="KW-0687">Ribonucleoprotein</keyword>
<dbReference type="Gene3D" id="3.40.50.11350">
    <property type="match status" value="1"/>
</dbReference>
<evidence type="ECO:0000256" key="10">
    <source>
        <dbReference type="ARBA" id="ARBA00023187"/>
    </source>
</evidence>
<evidence type="ECO:0000256" key="18">
    <source>
        <dbReference type="SAM" id="MobiDB-lite"/>
    </source>
</evidence>
<evidence type="ECO:0000256" key="4">
    <source>
        <dbReference type="ARBA" id="ARBA00012196"/>
    </source>
</evidence>
<dbReference type="Pfam" id="PF10250">
    <property type="entry name" value="O-FucT"/>
    <property type="match status" value="1"/>
</dbReference>
<evidence type="ECO:0000256" key="6">
    <source>
        <dbReference type="ARBA" id="ARBA00022490"/>
    </source>
</evidence>
<feature type="compositionally biased region" description="Gly residues" evidence="18">
    <location>
        <begin position="324"/>
        <end position="339"/>
    </location>
</feature>
<dbReference type="SUPFAM" id="SSF50182">
    <property type="entry name" value="Sm-like ribonucleoproteins"/>
    <property type="match status" value="1"/>
</dbReference>
<dbReference type="CDD" id="cd01721">
    <property type="entry name" value="Sm_D3"/>
    <property type="match status" value="1"/>
</dbReference>
<evidence type="ECO:0000259" key="19">
    <source>
        <dbReference type="PROSITE" id="PS52002"/>
    </source>
</evidence>
<feature type="domain" description="Sm" evidence="19">
    <location>
        <begin position="222"/>
        <end position="294"/>
    </location>
</feature>
<comment type="similarity">
    <text evidence="3">Belongs to the snRNP core protein family.</text>
</comment>
<dbReference type="Proteomes" id="UP001158576">
    <property type="component" value="Chromosome 2"/>
</dbReference>
<evidence type="ECO:0000256" key="5">
    <source>
        <dbReference type="ARBA" id="ARBA00020160"/>
    </source>
</evidence>
<sequence>MRDSTATGSSGDHNGEPSCDLSGNPRGTYWRRLGVEFLKSDVVSSLDAHDEPVALTGAITSFPAPESVNYVHQYLHFAPNILQIADEIRNRMGGSFLGIHLRIGTDFTKACDILDRNDNLMASPQCGTPQVKLEKSKHCAPSMEQILDELDFFKDKFNTLYISSDKKIDRQIFEERGFRVATLDDYRDLPIPKFFDPLIDLSVQILSDQFIEFCSSEMSLGIPIKVLHEAESHVITCETSTGEVFRGKLVEAEEHMNIQMQDVTATYRNGSTAQLANIYIRGTQIKFMILPEMLKNAPMLKVATRNQAQGQKQNFWQAGRGRGRGGGFRGGRGAPRGRY</sequence>
<dbReference type="InterPro" id="IPR034099">
    <property type="entry name" value="SmD3"/>
</dbReference>
<dbReference type="PANTHER" id="PTHR23338">
    <property type="entry name" value="SMALL NUCLEAR RIBONUCLEOPROTEIN SM"/>
    <property type="match status" value="1"/>
</dbReference>
<evidence type="ECO:0000256" key="15">
    <source>
        <dbReference type="ARBA" id="ARBA00033126"/>
    </source>
</evidence>
<name>A0ABN7T9W8_OIKDI</name>
<dbReference type="SMART" id="SM00651">
    <property type="entry name" value="Sm"/>
    <property type="match status" value="1"/>
</dbReference>
<comment type="subcellular location">
    <subcellularLocation>
        <location evidence="2">Cytoplasm</location>
        <location evidence="2">Cytosol</location>
    </subcellularLocation>
    <subcellularLocation>
        <location evidence="1">Nucleus</location>
    </subcellularLocation>
</comment>
<keyword evidence="7" id="KW-0507">mRNA processing</keyword>
<evidence type="ECO:0000256" key="16">
    <source>
        <dbReference type="ARBA" id="ARBA00047273"/>
    </source>
</evidence>
<organism evidence="20 21">
    <name type="scientific">Oikopleura dioica</name>
    <name type="common">Tunicate</name>
    <dbReference type="NCBI Taxonomy" id="34765"/>
    <lineage>
        <taxon>Eukaryota</taxon>
        <taxon>Metazoa</taxon>
        <taxon>Chordata</taxon>
        <taxon>Tunicata</taxon>
        <taxon>Appendicularia</taxon>
        <taxon>Copelata</taxon>
        <taxon>Oikopleuridae</taxon>
        <taxon>Oikopleura</taxon>
    </lineage>
</organism>
<evidence type="ECO:0000256" key="7">
    <source>
        <dbReference type="ARBA" id="ARBA00022664"/>
    </source>
</evidence>
<evidence type="ECO:0000256" key="12">
    <source>
        <dbReference type="ARBA" id="ARBA00023253"/>
    </source>
</evidence>
<keyword evidence="8" id="KW-0808">Transferase</keyword>
<evidence type="ECO:0000256" key="8">
    <source>
        <dbReference type="ARBA" id="ARBA00022679"/>
    </source>
</evidence>
<dbReference type="InterPro" id="IPR010920">
    <property type="entry name" value="LSM_dom_sf"/>
</dbReference>
<keyword evidence="11" id="KW-0539">Nucleus</keyword>
<proteinExistence type="inferred from homology"/>
<evidence type="ECO:0000256" key="3">
    <source>
        <dbReference type="ARBA" id="ARBA00008146"/>
    </source>
</evidence>
<evidence type="ECO:0000256" key="2">
    <source>
        <dbReference type="ARBA" id="ARBA00004514"/>
    </source>
</evidence>
<keyword evidence="12" id="KW-0294">Fucose metabolism</keyword>
<dbReference type="InterPro" id="IPR019378">
    <property type="entry name" value="GDP-Fuc_O-FucTrfase"/>
</dbReference>
<protein>
    <recommendedName>
        <fullName evidence="5">Small nuclear ribonucleoprotein Sm D3</fullName>
        <ecNumber evidence="4">2.4.1.221</ecNumber>
    </recommendedName>
    <alternativeName>
        <fullName evidence="15">snRNP core protein D3</fullName>
    </alternativeName>
</protein>
<feature type="region of interest" description="Disordered" evidence="18">
    <location>
        <begin position="317"/>
        <end position="339"/>
    </location>
</feature>